<dbReference type="HOGENOM" id="CLU_047522_0_1_4"/>
<name>C4KCL8_THASP</name>
<dbReference type="GO" id="GO:0000976">
    <property type="term" value="F:transcription cis-regulatory region binding"/>
    <property type="evidence" value="ECO:0007669"/>
    <property type="project" value="TreeGrafter"/>
</dbReference>
<accession>C4KCL8</accession>
<dbReference type="eggNOG" id="COG2207">
    <property type="taxonomic scope" value="Bacteria"/>
</dbReference>
<keyword evidence="2" id="KW-0238">DNA-binding</keyword>
<protein>
    <submittedName>
        <fullName evidence="6">Transcriptional regulator, AraC family</fullName>
    </submittedName>
</protein>
<dbReference type="EMBL" id="CP001281">
    <property type="protein sequence ID" value="ACR01966.1"/>
    <property type="molecule type" value="Genomic_DNA"/>
</dbReference>
<evidence type="ECO:0000313" key="6">
    <source>
        <dbReference type="EMBL" id="ACR01966.1"/>
    </source>
</evidence>
<reference evidence="7" key="1">
    <citation type="submission" date="2009-05" db="EMBL/GenBank/DDBJ databases">
        <title>Complete sequence of chromosome of Thauera sp. MZ1T.</title>
        <authorList>
            <consortium name="US DOE Joint Genome Institute"/>
            <person name="Lucas S."/>
            <person name="Copeland A."/>
            <person name="Lapidus A."/>
            <person name="Glavina del Rio T."/>
            <person name="Dalin E."/>
            <person name="Tice H."/>
            <person name="Bruce D."/>
            <person name="Goodwin L."/>
            <person name="Pitluck S."/>
            <person name="Sims D."/>
            <person name="Brettin T."/>
            <person name="Detter J.C."/>
            <person name="Han C."/>
            <person name="Larimer F."/>
            <person name="Land M."/>
            <person name="Hauser L."/>
            <person name="Kyrpides N."/>
            <person name="Mikhailova N."/>
            <person name="Sayler G.S."/>
        </authorList>
    </citation>
    <scope>NUCLEOTIDE SEQUENCE [LARGE SCALE GENOMIC DNA]</scope>
    <source>
        <strain evidence="7">MZ1T</strain>
    </source>
</reference>
<dbReference type="GO" id="GO:0003700">
    <property type="term" value="F:DNA-binding transcription factor activity"/>
    <property type="evidence" value="ECO:0007669"/>
    <property type="project" value="InterPro"/>
</dbReference>
<dbReference type="PANTHER" id="PTHR47894:SF1">
    <property type="entry name" value="HTH-TYPE TRANSCRIPTIONAL REGULATOR VQSM"/>
    <property type="match status" value="1"/>
</dbReference>
<dbReference type="InterPro" id="IPR009057">
    <property type="entry name" value="Homeodomain-like_sf"/>
</dbReference>
<evidence type="ECO:0000259" key="5">
    <source>
        <dbReference type="PROSITE" id="PS01124"/>
    </source>
</evidence>
<reference evidence="6 7" key="2">
    <citation type="journal article" date="2012" name="Stand. Genomic Sci.">
        <title>Complete genome sequence of Thauera aminoaromatica strain MZ1T.</title>
        <authorList>
            <person name="Jiang K."/>
            <person name="Sanseverino J."/>
            <person name="Chauhan A."/>
            <person name="Lucas S."/>
            <person name="Copeland A."/>
            <person name="Lapidus A."/>
            <person name="Del Rio T.G."/>
            <person name="Dalin E."/>
            <person name="Tice H."/>
            <person name="Bruce D."/>
            <person name="Goodwin L."/>
            <person name="Pitluck S."/>
            <person name="Sims D."/>
            <person name="Brettin T."/>
            <person name="Detter J.C."/>
            <person name="Han C."/>
            <person name="Chang Y.J."/>
            <person name="Larimer F."/>
            <person name="Land M."/>
            <person name="Hauser L."/>
            <person name="Kyrpides N.C."/>
            <person name="Mikhailova N."/>
            <person name="Moser S."/>
            <person name="Jegier P."/>
            <person name="Close D."/>
            <person name="Debruyn J.M."/>
            <person name="Wang Y."/>
            <person name="Layton A.C."/>
            <person name="Allen M.S."/>
            <person name="Sayler G.S."/>
        </authorList>
    </citation>
    <scope>NUCLEOTIDE SEQUENCE [LARGE SCALE GENOMIC DNA]</scope>
    <source>
        <strain evidence="6 7">MZ1T</strain>
    </source>
</reference>
<dbReference type="KEGG" id="tmz:Tmz1t_3372"/>
<dbReference type="Pfam" id="PF12833">
    <property type="entry name" value="HTH_18"/>
    <property type="match status" value="1"/>
</dbReference>
<keyword evidence="3" id="KW-0804">Transcription</keyword>
<sequence length="375" mass="41395">MPRRSRATVAPGFVTGMLAGLQRRGLDGAPLLARAGIDLAETDTRIPVERYALLYNLCVEALEDEAFGLLPEPMRPGSFEFLCRALLGAPTLGEALLRAIRFLRIVLPAFRIELRVDGARAELLLDDGGSLGPGLDAPARVFAYEWLLRLLHGVASWFVGRGLALDAVAFPYARPAHADDYALVYTEHSSFDAPQLAARLQANLLALPLRRDEAALVGFLEGAPGKITTLYRRDREMVFRVRDILRDALPQNLSLEEVAERLHVSPRTLHRRLEDEGSGFRNIKEATRRDIAYARLAKTRQPIARIAAELGYADPSTFYRAFVAWSGMSPEQFRHRLAGNDGLPAASAGPDRRPAPTPRVTAGRQRSREFGPTEA</sequence>
<dbReference type="PANTHER" id="PTHR47894">
    <property type="entry name" value="HTH-TYPE TRANSCRIPTIONAL REGULATOR GADX"/>
    <property type="match status" value="1"/>
</dbReference>
<evidence type="ECO:0000256" key="2">
    <source>
        <dbReference type="ARBA" id="ARBA00023125"/>
    </source>
</evidence>
<organism evidence="6 7">
    <name type="scientific">Thauera aminoaromatica</name>
    <dbReference type="NCBI Taxonomy" id="164330"/>
    <lineage>
        <taxon>Bacteria</taxon>
        <taxon>Pseudomonadati</taxon>
        <taxon>Pseudomonadota</taxon>
        <taxon>Betaproteobacteria</taxon>
        <taxon>Rhodocyclales</taxon>
        <taxon>Zoogloeaceae</taxon>
        <taxon>Thauera</taxon>
    </lineage>
</organism>
<dbReference type="Proteomes" id="UP000002186">
    <property type="component" value="Chromosome"/>
</dbReference>
<evidence type="ECO:0000256" key="3">
    <source>
        <dbReference type="ARBA" id="ARBA00023163"/>
    </source>
</evidence>
<evidence type="ECO:0000256" key="1">
    <source>
        <dbReference type="ARBA" id="ARBA00023015"/>
    </source>
</evidence>
<evidence type="ECO:0000313" key="7">
    <source>
        <dbReference type="Proteomes" id="UP000002186"/>
    </source>
</evidence>
<proteinExistence type="predicted"/>
<dbReference type="Gene3D" id="1.10.10.60">
    <property type="entry name" value="Homeodomain-like"/>
    <property type="match status" value="1"/>
</dbReference>
<dbReference type="SMART" id="SM00342">
    <property type="entry name" value="HTH_ARAC"/>
    <property type="match status" value="1"/>
</dbReference>
<dbReference type="Pfam" id="PF12625">
    <property type="entry name" value="Arabinose_bd"/>
    <property type="match status" value="1"/>
</dbReference>
<dbReference type="GO" id="GO:0005829">
    <property type="term" value="C:cytosol"/>
    <property type="evidence" value="ECO:0007669"/>
    <property type="project" value="TreeGrafter"/>
</dbReference>
<keyword evidence="1" id="KW-0805">Transcription regulation</keyword>
<gene>
    <name evidence="6" type="ordered locus">Tmz1t_3372</name>
</gene>
<dbReference type="AlphaFoldDB" id="C4KCL8"/>
<feature type="compositionally biased region" description="Basic and acidic residues" evidence="4">
    <location>
        <begin position="366"/>
        <end position="375"/>
    </location>
</feature>
<dbReference type="InterPro" id="IPR018060">
    <property type="entry name" value="HTH_AraC"/>
</dbReference>
<dbReference type="InterPro" id="IPR032687">
    <property type="entry name" value="AraC-type_N"/>
</dbReference>
<dbReference type="SUPFAM" id="SSF46689">
    <property type="entry name" value="Homeodomain-like"/>
    <property type="match status" value="1"/>
</dbReference>
<dbReference type="PROSITE" id="PS01124">
    <property type="entry name" value="HTH_ARAC_FAMILY_2"/>
    <property type="match status" value="1"/>
</dbReference>
<keyword evidence="7" id="KW-1185">Reference proteome</keyword>
<feature type="region of interest" description="Disordered" evidence="4">
    <location>
        <begin position="336"/>
        <end position="375"/>
    </location>
</feature>
<evidence type="ECO:0000256" key="4">
    <source>
        <dbReference type="SAM" id="MobiDB-lite"/>
    </source>
</evidence>
<feature type="domain" description="HTH araC/xylS-type" evidence="5">
    <location>
        <begin position="239"/>
        <end position="336"/>
    </location>
</feature>